<dbReference type="Proteomes" id="UP000030676">
    <property type="component" value="Unassembled WGS sequence"/>
</dbReference>
<proteinExistence type="predicted"/>
<name>X0HVA3_FUSOX</name>
<evidence type="ECO:0000313" key="1">
    <source>
        <dbReference type="EMBL" id="EXL65104.1"/>
    </source>
</evidence>
<organism evidence="1">
    <name type="scientific">Fusarium oxysporum f. sp. conglutinans race 2 54008</name>
    <dbReference type="NCBI Taxonomy" id="1089457"/>
    <lineage>
        <taxon>Eukaryota</taxon>
        <taxon>Fungi</taxon>
        <taxon>Dikarya</taxon>
        <taxon>Ascomycota</taxon>
        <taxon>Pezizomycotina</taxon>
        <taxon>Sordariomycetes</taxon>
        <taxon>Hypocreomycetidae</taxon>
        <taxon>Hypocreales</taxon>
        <taxon>Nectriaceae</taxon>
        <taxon>Fusarium</taxon>
        <taxon>Fusarium oxysporum species complex</taxon>
    </lineage>
</organism>
<reference evidence="1" key="1">
    <citation type="submission" date="2011-11" db="EMBL/GenBank/DDBJ databases">
        <title>The Genome Sequence of Fusarium oxysporum PHW808.</title>
        <authorList>
            <consortium name="The Broad Institute Genome Sequencing Platform"/>
            <person name="Ma L.-J."/>
            <person name="Gale L.R."/>
            <person name="Schwartz D.C."/>
            <person name="Zhou S."/>
            <person name="Corby-Kistler H."/>
            <person name="Young S.K."/>
            <person name="Zeng Q."/>
            <person name="Gargeya S."/>
            <person name="Fitzgerald M."/>
            <person name="Haas B."/>
            <person name="Abouelleil A."/>
            <person name="Alvarado L."/>
            <person name="Arachchi H.M."/>
            <person name="Berlin A."/>
            <person name="Brown A."/>
            <person name="Chapman S.B."/>
            <person name="Chen Z."/>
            <person name="Dunbar C."/>
            <person name="Freedman E."/>
            <person name="Gearin G."/>
            <person name="Goldberg J."/>
            <person name="Griggs A."/>
            <person name="Gujja S."/>
            <person name="Heiman D."/>
            <person name="Howarth C."/>
            <person name="Larson L."/>
            <person name="Lui A."/>
            <person name="MacDonald P.J.P."/>
            <person name="Montmayeur A."/>
            <person name="Murphy C."/>
            <person name="Neiman D."/>
            <person name="Pearson M."/>
            <person name="Priest M."/>
            <person name="Roberts A."/>
            <person name="Saif S."/>
            <person name="Shea T."/>
            <person name="Shenoy N."/>
            <person name="Sisk P."/>
            <person name="Stolte C."/>
            <person name="Sykes S."/>
            <person name="Wortman J."/>
            <person name="Nusbaum C."/>
            <person name="Birren B."/>
        </authorList>
    </citation>
    <scope>NUCLEOTIDE SEQUENCE [LARGE SCALE GENOMIC DNA]</scope>
    <source>
        <strain evidence="1">54008</strain>
    </source>
</reference>
<dbReference type="AlphaFoldDB" id="X0HVA3"/>
<dbReference type="HOGENOM" id="CLU_3191404_0_0_1"/>
<reference evidence="1" key="2">
    <citation type="submission" date="2012-05" db="EMBL/GenBank/DDBJ databases">
        <title>The Genome Annotation of Fusarium oxysporum PHW808.</title>
        <authorList>
            <consortium name="The Broad Institute Genomics Platform"/>
            <person name="Ma L.-J."/>
            <person name="Corby-Kistler H."/>
            <person name="Broz K."/>
            <person name="Gale L.R."/>
            <person name="Jonkers W."/>
            <person name="O'Donnell K."/>
            <person name="Ploetz R."/>
            <person name="Steinberg C."/>
            <person name="Schwartz D.C."/>
            <person name="VanEtten H."/>
            <person name="Zhou S."/>
            <person name="Young S.K."/>
            <person name="Zeng Q."/>
            <person name="Gargeya S."/>
            <person name="Fitzgerald M."/>
            <person name="Abouelleil A."/>
            <person name="Alvarado L."/>
            <person name="Chapman S.B."/>
            <person name="Gainer-Dewar J."/>
            <person name="Goldberg J."/>
            <person name="Griggs A."/>
            <person name="Gujja S."/>
            <person name="Hansen M."/>
            <person name="Howarth C."/>
            <person name="Imamovic A."/>
            <person name="Ireland A."/>
            <person name="Larimer J."/>
            <person name="McCowan C."/>
            <person name="Murphy C."/>
            <person name="Pearson M."/>
            <person name="Poon T.W."/>
            <person name="Priest M."/>
            <person name="Roberts A."/>
            <person name="Saif S."/>
            <person name="Shea T."/>
            <person name="Sykes S."/>
            <person name="Wortman J."/>
            <person name="Nusbaum C."/>
            <person name="Birren B."/>
        </authorList>
    </citation>
    <scope>NUCLEOTIDE SEQUENCE</scope>
    <source>
        <strain evidence="1">54008</strain>
    </source>
</reference>
<gene>
    <name evidence="1" type="ORF">FOPG_18660</name>
</gene>
<dbReference type="EMBL" id="JH659200">
    <property type="protein sequence ID" value="EXL65104.1"/>
    <property type="molecule type" value="Genomic_DNA"/>
</dbReference>
<sequence>MPPRSRWEWVSDPPTTHYRLSPRNSRTSEVAKHCKIYYHPLWESRS</sequence>
<accession>X0HVA3</accession>
<protein>
    <submittedName>
        <fullName evidence="1">Uncharacterized protein</fullName>
    </submittedName>
</protein>